<evidence type="ECO:0000313" key="2">
    <source>
        <dbReference type="EMBL" id="PRZ15430.1"/>
    </source>
</evidence>
<evidence type="ECO:0000259" key="1">
    <source>
        <dbReference type="Pfam" id="PF04734"/>
    </source>
</evidence>
<dbReference type="Pfam" id="PF04734">
    <property type="entry name" value="Ceramidase_alk"/>
    <property type="match status" value="1"/>
</dbReference>
<reference evidence="2 3" key="1">
    <citation type="submission" date="2018-03" db="EMBL/GenBank/DDBJ databases">
        <title>Genomic Encyclopedia of Archaeal and Bacterial Type Strains, Phase II (KMG-II): from individual species to whole genera.</title>
        <authorList>
            <person name="Goeker M."/>
        </authorList>
    </citation>
    <scope>NUCLEOTIDE SEQUENCE [LARGE SCALE GENOMIC DNA]</scope>
    <source>
        <strain evidence="2 3">RHA1</strain>
    </source>
</reference>
<feature type="domain" description="Neutral/alkaline non-lysosomal ceramidase N-terminal" evidence="1">
    <location>
        <begin position="7"/>
        <end position="245"/>
    </location>
</feature>
<comment type="caution">
    <text evidence="2">The sequence shown here is derived from an EMBL/GenBank/DDBJ whole genome shotgun (WGS) entry which is preliminary data.</text>
</comment>
<dbReference type="EMBL" id="PVTZ01000004">
    <property type="protein sequence ID" value="PRZ15430.1"/>
    <property type="molecule type" value="Genomic_DNA"/>
</dbReference>
<dbReference type="InterPro" id="IPR031329">
    <property type="entry name" value="NEUT/ALK_ceramidase_N"/>
</dbReference>
<sequence length="413" mass="45742">MTPTLALGTAKVDITPTWPVPLAGFEGRVGKYRGVSLPLHARMLFFEQRSDAGKTQSALLVSADLIWWGPELVESLRRHLAKRWGIEAPFFILHATHTHSGPQTTHRFSPALGEADPGYLTWLEERLLQGIALATANVEPVVAERGKGACRFSIHRRKPVAGKIEMAPDPDGPADPEVHVVRFRTKANQTKALLVHFTCHPTTTDEPLVSSEYPGAAMALLESSLDSGAVAAFLQGCCGDVRPALVKEGRFYRGGERDVRQLGKLLAEEVTWVLNQPMETLAPCRLIGRMTHVPLPFQSLLFRNELARDEPRHHLPPIPLEMSWLKLCEGLSLLTMNAEMVVEYGLFIKQRFAGSVLPVPYSNGMIGYVPTQRQVAEGGYEARESIVYFCLPAPFEATVETAIHEAIYRLIDQ</sequence>
<dbReference type="Proteomes" id="UP000238836">
    <property type="component" value="Unassembled WGS sequence"/>
</dbReference>
<name>A0ABX5EQ96_9BACL</name>
<dbReference type="RefSeq" id="WP_106342140.1">
    <property type="nucleotide sequence ID" value="NZ_PVTZ01000004.1"/>
</dbReference>
<gene>
    <name evidence="2" type="ORF">CLV36_104153</name>
</gene>
<proteinExistence type="predicted"/>
<keyword evidence="3" id="KW-1185">Reference proteome</keyword>
<accession>A0ABX5EQ96</accession>
<protein>
    <submittedName>
        <fullName evidence="2">Neutral/alkaline ceramidase-like enzyme</fullName>
    </submittedName>
</protein>
<organism evidence="2 3">
    <name type="scientific">Laceyella sediminis</name>
    <dbReference type="NCBI Taxonomy" id="573074"/>
    <lineage>
        <taxon>Bacteria</taxon>
        <taxon>Bacillati</taxon>
        <taxon>Bacillota</taxon>
        <taxon>Bacilli</taxon>
        <taxon>Bacillales</taxon>
        <taxon>Thermoactinomycetaceae</taxon>
        <taxon>Laceyella</taxon>
    </lineage>
</organism>
<evidence type="ECO:0000313" key="3">
    <source>
        <dbReference type="Proteomes" id="UP000238836"/>
    </source>
</evidence>